<reference evidence="1 2" key="2">
    <citation type="journal article" date="2010" name="Nucleic Acids Res.">
        <title>BeetleBase in 2010: revisions to provide comprehensive genomic information for Tribolium castaneum.</title>
        <authorList>
            <person name="Kim H.S."/>
            <person name="Murphy T."/>
            <person name="Xia J."/>
            <person name="Caragea D."/>
            <person name="Park Y."/>
            <person name="Beeman R.W."/>
            <person name="Lorenzen M.D."/>
            <person name="Butcher S."/>
            <person name="Manak J.R."/>
            <person name="Brown S.J."/>
        </authorList>
    </citation>
    <scope>NUCLEOTIDE SEQUENCE [LARGE SCALE GENOMIC DNA]</scope>
    <source>
        <strain evidence="1 2">Georgia GA2</strain>
    </source>
</reference>
<protein>
    <submittedName>
        <fullName evidence="1">Uncharacterized protein</fullName>
    </submittedName>
</protein>
<gene>
    <name evidence="1" type="primary">GLEAN_01890</name>
    <name evidence="1" type="ORF">TcasGA2_TC001890</name>
</gene>
<reference evidence="1 2" key="1">
    <citation type="journal article" date="2008" name="Nature">
        <title>The genome of the model beetle and pest Tribolium castaneum.</title>
        <authorList>
            <consortium name="Tribolium Genome Sequencing Consortium"/>
            <person name="Richards S."/>
            <person name="Gibbs R.A."/>
            <person name="Weinstock G.M."/>
            <person name="Brown S.J."/>
            <person name="Denell R."/>
            <person name="Beeman R.W."/>
            <person name="Gibbs R."/>
            <person name="Beeman R.W."/>
            <person name="Brown S.J."/>
            <person name="Bucher G."/>
            <person name="Friedrich M."/>
            <person name="Grimmelikhuijzen C.J."/>
            <person name="Klingler M."/>
            <person name="Lorenzen M."/>
            <person name="Richards S."/>
            <person name="Roth S."/>
            <person name="Schroder R."/>
            <person name="Tautz D."/>
            <person name="Zdobnov E.M."/>
            <person name="Muzny D."/>
            <person name="Gibbs R.A."/>
            <person name="Weinstock G.M."/>
            <person name="Attaway T."/>
            <person name="Bell S."/>
            <person name="Buhay C.J."/>
            <person name="Chandrabose M.N."/>
            <person name="Chavez D."/>
            <person name="Clerk-Blankenburg K.P."/>
            <person name="Cree A."/>
            <person name="Dao M."/>
            <person name="Davis C."/>
            <person name="Chacko J."/>
            <person name="Dinh H."/>
            <person name="Dugan-Rocha S."/>
            <person name="Fowler G."/>
            <person name="Garner T.T."/>
            <person name="Garnes J."/>
            <person name="Gnirke A."/>
            <person name="Hawes A."/>
            <person name="Hernandez J."/>
            <person name="Hines S."/>
            <person name="Holder M."/>
            <person name="Hume J."/>
            <person name="Jhangiani S.N."/>
            <person name="Joshi V."/>
            <person name="Khan Z.M."/>
            <person name="Jackson L."/>
            <person name="Kovar C."/>
            <person name="Kowis A."/>
            <person name="Lee S."/>
            <person name="Lewis L.R."/>
            <person name="Margolis J."/>
            <person name="Morgan M."/>
            <person name="Nazareth L.V."/>
            <person name="Nguyen N."/>
            <person name="Okwuonu G."/>
            <person name="Parker D."/>
            <person name="Richards S."/>
            <person name="Ruiz S.J."/>
            <person name="Santibanez J."/>
            <person name="Savard J."/>
            <person name="Scherer S.E."/>
            <person name="Schneider B."/>
            <person name="Sodergren E."/>
            <person name="Tautz D."/>
            <person name="Vattahil S."/>
            <person name="Villasana D."/>
            <person name="White C.S."/>
            <person name="Wright R."/>
            <person name="Park Y."/>
            <person name="Beeman R.W."/>
            <person name="Lord J."/>
            <person name="Oppert B."/>
            <person name="Lorenzen M."/>
            <person name="Brown S."/>
            <person name="Wang L."/>
            <person name="Savard J."/>
            <person name="Tautz D."/>
            <person name="Richards S."/>
            <person name="Weinstock G."/>
            <person name="Gibbs R.A."/>
            <person name="Liu Y."/>
            <person name="Worley K."/>
            <person name="Weinstock G."/>
            <person name="Elsik C.G."/>
            <person name="Reese J.T."/>
            <person name="Elhaik E."/>
            <person name="Landan G."/>
            <person name="Graur D."/>
            <person name="Arensburger P."/>
            <person name="Atkinson P."/>
            <person name="Beeman R.W."/>
            <person name="Beidler J."/>
            <person name="Brown S.J."/>
            <person name="Demuth J.P."/>
            <person name="Drury D.W."/>
            <person name="Du Y.Z."/>
            <person name="Fujiwara H."/>
            <person name="Lorenzen M."/>
            <person name="Maselli V."/>
            <person name="Osanai M."/>
            <person name="Park Y."/>
            <person name="Robertson H.M."/>
            <person name="Tu Z."/>
            <person name="Wang J.J."/>
            <person name="Wang S."/>
            <person name="Richards S."/>
            <person name="Song H."/>
            <person name="Zhang L."/>
            <person name="Sodergren E."/>
            <person name="Werner D."/>
            <person name="Stanke M."/>
            <person name="Morgenstern B."/>
            <person name="Solovyev V."/>
            <person name="Kosarev P."/>
            <person name="Brown G."/>
            <person name="Chen H.C."/>
            <person name="Ermolaeva O."/>
            <person name="Hlavina W."/>
            <person name="Kapustin Y."/>
            <person name="Kiryutin B."/>
            <person name="Kitts P."/>
            <person name="Maglott D."/>
            <person name="Pruitt K."/>
            <person name="Sapojnikov V."/>
            <person name="Souvorov A."/>
            <person name="Mackey A.J."/>
            <person name="Waterhouse R.M."/>
            <person name="Wyder S."/>
            <person name="Zdobnov E.M."/>
            <person name="Zdobnov E.M."/>
            <person name="Wyder S."/>
            <person name="Kriventseva E.V."/>
            <person name="Kadowaki T."/>
            <person name="Bork P."/>
            <person name="Aranda M."/>
            <person name="Bao R."/>
            <person name="Beermann A."/>
            <person name="Berns N."/>
            <person name="Bolognesi R."/>
            <person name="Bonneton F."/>
            <person name="Bopp D."/>
            <person name="Brown S.J."/>
            <person name="Bucher G."/>
            <person name="Butts T."/>
            <person name="Chaumot A."/>
            <person name="Denell R.E."/>
            <person name="Ferrier D.E."/>
            <person name="Friedrich M."/>
            <person name="Gordon C.M."/>
            <person name="Jindra M."/>
            <person name="Klingler M."/>
            <person name="Lan Q."/>
            <person name="Lattorff H.M."/>
            <person name="Laudet V."/>
            <person name="von Levetsow C."/>
            <person name="Liu Z."/>
            <person name="Lutz R."/>
            <person name="Lynch J.A."/>
            <person name="da Fonseca R.N."/>
            <person name="Posnien N."/>
            <person name="Reuter R."/>
            <person name="Roth S."/>
            <person name="Savard J."/>
            <person name="Schinko J.B."/>
            <person name="Schmitt C."/>
            <person name="Schoppmeier M."/>
            <person name="Schroder R."/>
            <person name="Shippy T.D."/>
            <person name="Simonnet F."/>
            <person name="Marques-Souza H."/>
            <person name="Tautz D."/>
            <person name="Tomoyasu Y."/>
            <person name="Trauner J."/>
            <person name="Van der Zee M."/>
            <person name="Vervoort M."/>
            <person name="Wittkopp N."/>
            <person name="Wimmer E.A."/>
            <person name="Yang X."/>
            <person name="Jones A.K."/>
            <person name="Sattelle D.B."/>
            <person name="Ebert P.R."/>
            <person name="Nelson D."/>
            <person name="Scott J.G."/>
            <person name="Beeman R.W."/>
            <person name="Muthukrishnan S."/>
            <person name="Kramer K.J."/>
            <person name="Arakane Y."/>
            <person name="Beeman R.W."/>
            <person name="Zhu Q."/>
            <person name="Hogenkamp D."/>
            <person name="Dixit R."/>
            <person name="Oppert B."/>
            <person name="Jiang H."/>
            <person name="Zou Z."/>
            <person name="Marshall J."/>
            <person name="Elpidina E."/>
            <person name="Vinokurov K."/>
            <person name="Oppert C."/>
            <person name="Zou Z."/>
            <person name="Evans J."/>
            <person name="Lu Z."/>
            <person name="Zhao P."/>
            <person name="Sumathipala N."/>
            <person name="Altincicek B."/>
            <person name="Vilcinskas A."/>
            <person name="Williams M."/>
            <person name="Hultmark D."/>
            <person name="Hetru C."/>
            <person name="Jiang H."/>
            <person name="Grimmelikhuijzen C.J."/>
            <person name="Hauser F."/>
            <person name="Cazzamali G."/>
            <person name="Williamson M."/>
            <person name="Park Y."/>
            <person name="Li B."/>
            <person name="Tanaka Y."/>
            <person name="Predel R."/>
            <person name="Neupert S."/>
            <person name="Schachtner J."/>
            <person name="Verleyen P."/>
            <person name="Raible F."/>
            <person name="Bork P."/>
            <person name="Friedrich M."/>
            <person name="Walden K.K."/>
            <person name="Robertson H.M."/>
            <person name="Angeli S."/>
            <person name="Foret S."/>
            <person name="Bucher G."/>
            <person name="Schuetz S."/>
            <person name="Maleszka R."/>
            <person name="Wimmer E.A."/>
            <person name="Beeman R.W."/>
            <person name="Lorenzen M."/>
            <person name="Tomoyasu Y."/>
            <person name="Miller S.C."/>
            <person name="Grossmann D."/>
            <person name="Bucher G."/>
        </authorList>
    </citation>
    <scope>NUCLEOTIDE SEQUENCE [LARGE SCALE GENOMIC DNA]</scope>
    <source>
        <strain evidence="1 2">Georgia GA2</strain>
    </source>
</reference>
<sequence>MAIIKQMSGKVSRVSAGDYQADDRAGDTRLLWRSPSR</sequence>
<keyword evidence="2" id="KW-1185">Reference proteome</keyword>
<name>D7GXU2_TRICA</name>
<accession>D7GXU2</accession>
<dbReference type="InParanoid" id="D7GXU2"/>
<organism evidence="1 2">
    <name type="scientific">Tribolium castaneum</name>
    <name type="common">Red flour beetle</name>
    <dbReference type="NCBI Taxonomy" id="7070"/>
    <lineage>
        <taxon>Eukaryota</taxon>
        <taxon>Metazoa</taxon>
        <taxon>Ecdysozoa</taxon>
        <taxon>Arthropoda</taxon>
        <taxon>Hexapoda</taxon>
        <taxon>Insecta</taxon>
        <taxon>Pterygota</taxon>
        <taxon>Neoptera</taxon>
        <taxon>Endopterygota</taxon>
        <taxon>Coleoptera</taxon>
        <taxon>Polyphaga</taxon>
        <taxon>Cucujiformia</taxon>
        <taxon>Tenebrionidae</taxon>
        <taxon>Tenebrionidae incertae sedis</taxon>
        <taxon>Tribolium</taxon>
    </lineage>
</organism>
<dbReference type="EMBL" id="KQ972827">
    <property type="protein sequence ID" value="EFA13579.1"/>
    <property type="molecule type" value="Genomic_DNA"/>
</dbReference>
<evidence type="ECO:0000313" key="1">
    <source>
        <dbReference type="EMBL" id="EFA13579.1"/>
    </source>
</evidence>
<evidence type="ECO:0000313" key="2">
    <source>
        <dbReference type="Proteomes" id="UP000007266"/>
    </source>
</evidence>
<dbReference type="AlphaFoldDB" id="D7GXU2"/>
<dbReference type="Proteomes" id="UP000007266">
    <property type="component" value="Unassembled WGS sequence"/>
</dbReference>
<dbReference type="HOGENOM" id="CLU_3351703_0_0_1"/>
<proteinExistence type="predicted"/>